<name>A0A7I7JYL3_9MYCO</name>
<gene>
    <name evidence="3" type="ORF">MDUV_11310</name>
</gene>
<evidence type="ECO:0000259" key="2">
    <source>
        <dbReference type="PROSITE" id="PS51352"/>
    </source>
</evidence>
<feature type="transmembrane region" description="Helical" evidence="1">
    <location>
        <begin position="235"/>
        <end position="258"/>
    </location>
</feature>
<keyword evidence="1" id="KW-0812">Transmembrane</keyword>
<evidence type="ECO:0000313" key="3">
    <source>
        <dbReference type="EMBL" id="BBX16271.1"/>
    </source>
</evidence>
<dbReference type="CDD" id="cd02947">
    <property type="entry name" value="TRX_family"/>
    <property type="match status" value="1"/>
</dbReference>
<organism evidence="3 4">
    <name type="scientific">Mycolicibacterium duvalii</name>
    <dbReference type="NCBI Taxonomy" id="39688"/>
    <lineage>
        <taxon>Bacteria</taxon>
        <taxon>Bacillati</taxon>
        <taxon>Actinomycetota</taxon>
        <taxon>Actinomycetes</taxon>
        <taxon>Mycobacteriales</taxon>
        <taxon>Mycobacteriaceae</taxon>
        <taxon>Mycolicibacterium</taxon>
    </lineage>
</organism>
<dbReference type="Proteomes" id="UP000467006">
    <property type="component" value="Chromosome"/>
</dbReference>
<dbReference type="AlphaFoldDB" id="A0A7I7JYL3"/>
<dbReference type="Gene3D" id="3.40.30.10">
    <property type="entry name" value="Glutaredoxin"/>
    <property type="match status" value="1"/>
</dbReference>
<dbReference type="InterPro" id="IPR013766">
    <property type="entry name" value="Thioredoxin_domain"/>
</dbReference>
<proteinExistence type="predicted"/>
<feature type="transmembrane region" description="Helical" evidence="1">
    <location>
        <begin position="196"/>
        <end position="223"/>
    </location>
</feature>
<dbReference type="PROSITE" id="PS51352">
    <property type="entry name" value="THIOREDOXIN_2"/>
    <property type="match status" value="1"/>
</dbReference>
<feature type="transmembrane region" description="Helical" evidence="1">
    <location>
        <begin position="431"/>
        <end position="451"/>
    </location>
</feature>
<evidence type="ECO:0000313" key="4">
    <source>
        <dbReference type="Proteomes" id="UP000467006"/>
    </source>
</evidence>
<accession>A0A7I7JYL3</accession>
<feature type="domain" description="Thioredoxin" evidence="2">
    <location>
        <begin position="21"/>
        <end position="149"/>
    </location>
</feature>
<dbReference type="InterPro" id="IPR036249">
    <property type="entry name" value="Thioredoxin-like_sf"/>
</dbReference>
<dbReference type="SUPFAM" id="SSF52833">
    <property type="entry name" value="Thioredoxin-like"/>
    <property type="match status" value="1"/>
</dbReference>
<keyword evidence="1" id="KW-1133">Transmembrane helix</keyword>
<feature type="transmembrane region" description="Helical" evidence="1">
    <location>
        <begin position="264"/>
        <end position="282"/>
    </location>
</feature>
<keyword evidence="4" id="KW-1185">Reference proteome</keyword>
<reference evidence="3 4" key="1">
    <citation type="journal article" date="2019" name="Emerg. Microbes Infect.">
        <title>Comprehensive subspecies identification of 175 nontuberculous mycobacteria species based on 7547 genomic profiles.</title>
        <authorList>
            <person name="Matsumoto Y."/>
            <person name="Kinjo T."/>
            <person name="Motooka D."/>
            <person name="Nabeya D."/>
            <person name="Jung N."/>
            <person name="Uechi K."/>
            <person name="Horii T."/>
            <person name="Iida T."/>
            <person name="Fujita J."/>
            <person name="Nakamura S."/>
        </authorList>
    </citation>
    <scope>NUCLEOTIDE SEQUENCE [LARGE SCALE GENOMIC DNA]</scope>
    <source>
        <strain evidence="3 4">JCM 6396</strain>
    </source>
</reference>
<dbReference type="PROSITE" id="PS51354">
    <property type="entry name" value="GLUTAREDOXIN_2"/>
    <property type="match status" value="1"/>
</dbReference>
<evidence type="ECO:0000256" key="1">
    <source>
        <dbReference type="SAM" id="Phobius"/>
    </source>
</evidence>
<sequence length="460" mass="49061">MGAGHRTVPQRRSLQMARHRPVTGAHALVVALALLCGLLGGSLADAPQSRSAPRDTVTLYFFWGEGCPHCAAAKPALADLQARYPALRVRDFEVVGSVENQRLFSDMAVKFGFEPTGVPTFFLGERHWVGYVEGRTEHELESAIVGCLESGCPDAGAGVMAPAAPRSEESSAPETPIADVIRLPILGDVDVASQSLVLTTVLVAAVDGFNPCSLWVLSILLALTLRTGSRRSIAVIGLVFIIVTALFYALFIAGLFSIFSVLTFALPVRIGVALIALIFGAINIKDYFWFKKGVSLTIPEARKPGIYRRMRDVIAVADSMPALIAATALLAAGVSFVELACTAGFPVLWTNLVSAREVSVAVFVLLLALYMLVYQLDELVIFGGAVITLHAKKLEEKQGRLLKLIGGVLMVSLAVVMLVNPSLMNNVGTSLLVFAAAAGATVAVVLVHRLIQLRVSPRAH</sequence>
<dbReference type="KEGG" id="mdu:MDUV_11310"/>
<feature type="transmembrane region" description="Helical" evidence="1">
    <location>
        <begin position="360"/>
        <end position="389"/>
    </location>
</feature>
<dbReference type="RefSeq" id="WP_163722048.1">
    <property type="nucleotide sequence ID" value="NZ_AP022563.1"/>
</dbReference>
<feature type="transmembrane region" description="Helical" evidence="1">
    <location>
        <begin position="401"/>
        <end position="419"/>
    </location>
</feature>
<feature type="transmembrane region" description="Helical" evidence="1">
    <location>
        <begin position="313"/>
        <end position="340"/>
    </location>
</feature>
<keyword evidence="1" id="KW-0472">Membrane</keyword>
<protein>
    <submittedName>
        <fullName evidence="3">Membrane protein</fullName>
    </submittedName>
</protein>
<dbReference type="EMBL" id="AP022563">
    <property type="protein sequence ID" value="BBX16271.1"/>
    <property type="molecule type" value="Genomic_DNA"/>
</dbReference>